<feature type="compositionally biased region" description="Basic and acidic residues" evidence="1">
    <location>
        <begin position="91"/>
        <end position="100"/>
    </location>
</feature>
<dbReference type="RefSeq" id="WP_377283364.1">
    <property type="nucleotide sequence ID" value="NZ_JBHRSI010000009.1"/>
</dbReference>
<evidence type="ECO:0000313" key="3">
    <source>
        <dbReference type="Proteomes" id="UP001597237"/>
    </source>
</evidence>
<dbReference type="EMBL" id="JBHUEY010000012">
    <property type="protein sequence ID" value="MFD1785785.1"/>
    <property type="molecule type" value="Genomic_DNA"/>
</dbReference>
<dbReference type="InterPro" id="IPR044925">
    <property type="entry name" value="His-Me_finger_sf"/>
</dbReference>
<feature type="compositionally biased region" description="Basic residues" evidence="1">
    <location>
        <begin position="172"/>
        <end position="186"/>
    </location>
</feature>
<organism evidence="2 3">
    <name type="scientific">Phenylobacterium terrae</name>
    <dbReference type="NCBI Taxonomy" id="2665495"/>
    <lineage>
        <taxon>Bacteria</taxon>
        <taxon>Pseudomonadati</taxon>
        <taxon>Pseudomonadota</taxon>
        <taxon>Alphaproteobacteria</taxon>
        <taxon>Caulobacterales</taxon>
        <taxon>Caulobacteraceae</taxon>
        <taxon>Phenylobacterium</taxon>
    </lineage>
</organism>
<proteinExistence type="predicted"/>
<feature type="compositionally biased region" description="Basic and acidic residues" evidence="1">
    <location>
        <begin position="107"/>
        <end position="150"/>
    </location>
</feature>
<dbReference type="Gene3D" id="1.10.30.50">
    <property type="match status" value="1"/>
</dbReference>
<name>A0ABW4N8Z4_9CAUL</name>
<feature type="region of interest" description="Disordered" evidence="1">
    <location>
        <begin position="172"/>
        <end position="191"/>
    </location>
</feature>
<dbReference type="InterPro" id="IPR003615">
    <property type="entry name" value="HNH_nuc"/>
</dbReference>
<dbReference type="Proteomes" id="UP001597237">
    <property type="component" value="Unassembled WGS sequence"/>
</dbReference>
<dbReference type="CDD" id="cd00085">
    <property type="entry name" value="HNHc"/>
    <property type="match status" value="1"/>
</dbReference>
<comment type="caution">
    <text evidence="2">The sequence shown here is derived from an EMBL/GenBank/DDBJ whole genome shotgun (WGS) entry which is preliminary data.</text>
</comment>
<sequence>MITHEELLSIIHYDPDTGIMTWKHRPRFPAGGKPVGLLSHQDGFYRVRIRRKDYRLHRLSFFYMTGRWPERVRNISGDKDDNRWCNLEESSWDHERERKAQQAAERQAQRKAERAVAKATRDAERAKTKAEKEAKAAADKTERDARRAERQATAAQRRKEARRAYYKANPHLRRAAKSKRRAKIRGAKTEDADSQKIASIYEMRERMERLLDTPYHVDHVIPLSKGGLHHQDNLVVMRADFNQWKSDRILEQIIRHFTPYEPPEDK</sequence>
<keyword evidence="3" id="KW-1185">Reference proteome</keyword>
<protein>
    <recommendedName>
        <fullName evidence="4">HNH nuclease domain-containing protein</fullName>
    </recommendedName>
</protein>
<dbReference type="SUPFAM" id="SSF54060">
    <property type="entry name" value="His-Me finger endonucleases"/>
    <property type="match status" value="1"/>
</dbReference>
<evidence type="ECO:0000256" key="1">
    <source>
        <dbReference type="SAM" id="MobiDB-lite"/>
    </source>
</evidence>
<feature type="region of interest" description="Disordered" evidence="1">
    <location>
        <begin position="91"/>
        <end position="160"/>
    </location>
</feature>
<evidence type="ECO:0008006" key="4">
    <source>
        <dbReference type="Google" id="ProtNLM"/>
    </source>
</evidence>
<gene>
    <name evidence="2" type="ORF">ACFSC0_20500</name>
</gene>
<evidence type="ECO:0000313" key="2">
    <source>
        <dbReference type="EMBL" id="MFD1785785.1"/>
    </source>
</evidence>
<reference evidence="3" key="1">
    <citation type="journal article" date="2019" name="Int. J. Syst. Evol. Microbiol.">
        <title>The Global Catalogue of Microorganisms (GCM) 10K type strain sequencing project: providing services to taxonomists for standard genome sequencing and annotation.</title>
        <authorList>
            <consortium name="The Broad Institute Genomics Platform"/>
            <consortium name="The Broad Institute Genome Sequencing Center for Infectious Disease"/>
            <person name="Wu L."/>
            <person name="Ma J."/>
        </authorList>
    </citation>
    <scope>NUCLEOTIDE SEQUENCE [LARGE SCALE GENOMIC DNA]</scope>
    <source>
        <strain evidence="3">DFY28</strain>
    </source>
</reference>
<accession>A0ABW4N8Z4</accession>